<dbReference type="InterPro" id="IPR010982">
    <property type="entry name" value="Lambda_DNA-bd_dom_sf"/>
</dbReference>
<dbReference type="EMBL" id="FNEN01000002">
    <property type="protein sequence ID" value="SDI43775.1"/>
    <property type="molecule type" value="Genomic_DNA"/>
</dbReference>
<dbReference type="Proteomes" id="UP000198853">
    <property type="component" value="Unassembled WGS sequence"/>
</dbReference>
<dbReference type="CDD" id="cd00093">
    <property type="entry name" value="HTH_XRE"/>
    <property type="match status" value="1"/>
</dbReference>
<dbReference type="SUPFAM" id="SSF47413">
    <property type="entry name" value="lambda repressor-like DNA-binding domains"/>
    <property type="match status" value="1"/>
</dbReference>
<accession>A0A1G8KK47</accession>
<evidence type="ECO:0000259" key="1">
    <source>
        <dbReference type="PROSITE" id="PS50943"/>
    </source>
</evidence>
<protein>
    <submittedName>
        <fullName evidence="2">DNA-binding transcriptional regulator, XRE-family HTH domain</fullName>
    </submittedName>
</protein>
<organism evidence="2 3">
    <name type="scientific">Natribacillus halophilus</name>
    <dbReference type="NCBI Taxonomy" id="549003"/>
    <lineage>
        <taxon>Bacteria</taxon>
        <taxon>Bacillati</taxon>
        <taxon>Bacillota</taxon>
        <taxon>Bacilli</taxon>
        <taxon>Bacillales</taxon>
        <taxon>Bacillaceae</taxon>
        <taxon>Natribacillus</taxon>
    </lineage>
</organism>
<dbReference type="PROSITE" id="PS50943">
    <property type="entry name" value="HTH_CROC1"/>
    <property type="match status" value="1"/>
</dbReference>
<dbReference type="InterPro" id="IPR001387">
    <property type="entry name" value="Cro/C1-type_HTH"/>
</dbReference>
<feature type="domain" description="HTH cro/C1-type" evidence="1">
    <location>
        <begin position="5"/>
        <end position="59"/>
    </location>
</feature>
<dbReference type="AlphaFoldDB" id="A0A1G8KK47"/>
<reference evidence="2 3" key="1">
    <citation type="submission" date="2016-10" db="EMBL/GenBank/DDBJ databases">
        <authorList>
            <person name="de Groot N.N."/>
        </authorList>
    </citation>
    <scope>NUCLEOTIDE SEQUENCE [LARGE SCALE GENOMIC DNA]</scope>
    <source>
        <strain evidence="2 3">DSM 21771</strain>
    </source>
</reference>
<evidence type="ECO:0000313" key="2">
    <source>
        <dbReference type="EMBL" id="SDI43775.1"/>
    </source>
</evidence>
<sequence>MKYTLRQARMIGEMTQLEMANELNMSKKTYIQYEKYRKILRMDDAQKFVMASKIPFEKIIFFENQVQKFCINEGGDETCM</sequence>
<keyword evidence="2" id="KW-0238">DNA-binding</keyword>
<proteinExistence type="predicted"/>
<dbReference type="GO" id="GO:0003677">
    <property type="term" value="F:DNA binding"/>
    <property type="evidence" value="ECO:0007669"/>
    <property type="project" value="UniProtKB-KW"/>
</dbReference>
<dbReference type="Gene3D" id="1.10.260.40">
    <property type="entry name" value="lambda repressor-like DNA-binding domains"/>
    <property type="match status" value="1"/>
</dbReference>
<evidence type="ECO:0000313" key="3">
    <source>
        <dbReference type="Proteomes" id="UP000198853"/>
    </source>
</evidence>
<name>A0A1G8KK47_9BACI</name>
<keyword evidence="3" id="KW-1185">Reference proteome</keyword>
<dbReference type="RefSeq" id="WP_218126135.1">
    <property type="nucleotide sequence ID" value="NZ_FNEN01000002.1"/>
</dbReference>
<gene>
    <name evidence="2" type="ORF">SAMN04488123_102155</name>
</gene>